<name>A0A0A8ZI27_ARUDO</name>
<protein>
    <submittedName>
        <fullName evidence="1">Uncharacterized protein</fullName>
    </submittedName>
</protein>
<reference evidence="1" key="2">
    <citation type="journal article" date="2015" name="Data Brief">
        <title>Shoot transcriptome of the giant reed, Arundo donax.</title>
        <authorList>
            <person name="Barrero R.A."/>
            <person name="Guerrero F.D."/>
            <person name="Moolhuijzen P."/>
            <person name="Goolsby J.A."/>
            <person name="Tidwell J."/>
            <person name="Bellgard S.E."/>
            <person name="Bellgard M.I."/>
        </authorList>
    </citation>
    <scope>NUCLEOTIDE SEQUENCE</scope>
    <source>
        <tissue evidence="1">Shoot tissue taken approximately 20 cm above the soil surface</tissue>
    </source>
</reference>
<dbReference type="EMBL" id="GBRH01260547">
    <property type="protein sequence ID" value="JAD37348.1"/>
    <property type="molecule type" value="Transcribed_RNA"/>
</dbReference>
<sequence length="45" mass="4890">MKNISDKGSPCSNPLLCCICGPGCLFSRNLEVDVCKIVLIHALHF</sequence>
<accession>A0A0A8ZI27</accession>
<reference evidence="1" key="1">
    <citation type="submission" date="2014-09" db="EMBL/GenBank/DDBJ databases">
        <authorList>
            <person name="Magalhaes I.L.F."/>
            <person name="Oliveira U."/>
            <person name="Santos F.R."/>
            <person name="Vidigal T.H.D.A."/>
            <person name="Brescovit A.D."/>
            <person name="Santos A.J."/>
        </authorList>
    </citation>
    <scope>NUCLEOTIDE SEQUENCE</scope>
    <source>
        <tissue evidence="1">Shoot tissue taken approximately 20 cm above the soil surface</tissue>
    </source>
</reference>
<proteinExistence type="predicted"/>
<evidence type="ECO:0000313" key="1">
    <source>
        <dbReference type="EMBL" id="JAD37348.1"/>
    </source>
</evidence>
<dbReference type="AlphaFoldDB" id="A0A0A8ZI27"/>
<organism evidence="1">
    <name type="scientific">Arundo donax</name>
    <name type="common">Giant reed</name>
    <name type="synonym">Donax arundinaceus</name>
    <dbReference type="NCBI Taxonomy" id="35708"/>
    <lineage>
        <taxon>Eukaryota</taxon>
        <taxon>Viridiplantae</taxon>
        <taxon>Streptophyta</taxon>
        <taxon>Embryophyta</taxon>
        <taxon>Tracheophyta</taxon>
        <taxon>Spermatophyta</taxon>
        <taxon>Magnoliopsida</taxon>
        <taxon>Liliopsida</taxon>
        <taxon>Poales</taxon>
        <taxon>Poaceae</taxon>
        <taxon>PACMAD clade</taxon>
        <taxon>Arundinoideae</taxon>
        <taxon>Arundineae</taxon>
        <taxon>Arundo</taxon>
    </lineage>
</organism>